<feature type="region of interest" description="Disordered" evidence="1">
    <location>
        <begin position="1"/>
        <end position="40"/>
    </location>
</feature>
<evidence type="ECO:0000256" key="1">
    <source>
        <dbReference type="SAM" id="MobiDB-lite"/>
    </source>
</evidence>
<dbReference type="EMBL" id="PHUF01000005">
    <property type="protein sequence ID" value="PKB14102.1"/>
    <property type="molecule type" value="Genomic_DNA"/>
</dbReference>
<feature type="compositionally biased region" description="Basic and acidic residues" evidence="1">
    <location>
        <begin position="17"/>
        <end position="27"/>
    </location>
</feature>
<evidence type="ECO:0000313" key="2">
    <source>
        <dbReference type="EMBL" id="PKB14102.1"/>
    </source>
</evidence>
<comment type="caution">
    <text evidence="2">The sequence shown here is derived from an EMBL/GenBank/DDBJ whole genome shotgun (WGS) entry which is preliminary data.</text>
</comment>
<dbReference type="AlphaFoldDB" id="A0A2N0H5A1"/>
<sequence length="105" mass="11582">MIANADTKPAAKRPRKMAREPRDEEAVHVPTTAEVEPAKRQSKADLILDMLQRPEGASIEQLVSATSWLPHTTRAVLTGLRKKGHPVFSEKLDGVRRYRIGGGTS</sequence>
<dbReference type="Proteomes" id="UP000232587">
    <property type="component" value="Unassembled WGS sequence"/>
</dbReference>
<dbReference type="InterPro" id="IPR021880">
    <property type="entry name" value="DUF3489"/>
</dbReference>
<gene>
    <name evidence="2" type="ORF">B0I00_2731</name>
</gene>
<dbReference type="Pfam" id="PF11994">
    <property type="entry name" value="DUF3489"/>
    <property type="match status" value="1"/>
</dbReference>
<evidence type="ECO:0000313" key="3">
    <source>
        <dbReference type="Proteomes" id="UP000232587"/>
    </source>
</evidence>
<dbReference type="RefSeq" id="WP_232730246.1">
    <property type="nucleotide sequence ID" value="NZ_PHUF01000005.1"/>
</dbReference>
<reference evidence="2 3" key="1">
    <citation type="submission" date="2017-11" db="EMBL/GenBank/DDBJ databases">
        <title>Genomic Encyclopedia of Type Strains, Phase III (KMG-III): the genomes of soil and plant-associated and newly described type strains.</title>
        <authorList>
            <person name="Whitman W."/>
        </authorList>
    </citation>
    <scope>NUCLEOTIDE SEQUENCE [LARGE SCALE GENOMIC DNA]</scope>
    <source>
        <strain evidence="2 3">CGMCC 1.12274</strain>
    </source>
</reference>
<accession>A0A2N0H5A1</accession>
<organism evidence="2 3">
    <name type="scientific">Novosphingobium kunmingense</name>
    <dbReference type="NCBI Taxonomy" id="1211806"/>
    <lineage>
        <taxon>Bacteria</taxon>
        <taxon>Pseudomonadati</taxon>
        <taxon>Pseudomonadota</taxon>
        <taxon>Alphaproteobacteria</taxon>
        <taxon>Sphingomonadales</taxon>
        <taxon>Sphingomonadaceae</taxon>
        <taxon>Novosphingobium</taxon>
    </lineage>
</organism>
<proteinExistence type="predicted"/>
<name>A0A2N0H5A1_9SPHN</name>
<protein>
    <submittedName>
        <fullName evidence="2">Uncharacterized protein DUF3489</fullName>
    </submittedName>
</protein>
<keyword evidence="3" id="KW-1185">Reference proteome</keyword>